<comment type="caution">
    <text evidence="9">The sequence shown here is derived from an EMBL/GenBank/DDBJ whole genome shotgun (WGS) entry which is preliminary data.</text>
</comment>
<evidence type="ECO:0000256" key="5">
    <source>
        <dbReference type="ARBA" id="ARBA00023237"/>
    </source>
</evidence>
<dbReference type="Proteomes" id="UP000318733">
    <property type="component" value="Unassembled WGS sequence"/>
</dbReference>
<dbReference type="RefSeq" id="WP_144247526.1">
    <property type="nucleotide sequence ID" value="NZ_VLPK01000001.1"/>
</dbReference>
<dbReference type="InterPro" id="IPR011990">
    <property type="entry name" value="TPR-like_helical_dom_sf"/>
</dbReference>
<gene>
    <name evidence="9" type="ORF">FO440_07215</name>
</gene>
<keyword evidence="5" id="KW-0998">Cell outer membrane</keyword>
<dbReference type="Pfam" id="PF07980">
    <property type="entry name" value="SusD_RagB"/>
    <property type="match status" value="1"/>
</dbReference>
<dbReference type="CDD" id="cd08977">
    <property type="entry name" value="SusD"/>
    <property type="match status" value="1"/>
</dbReference>
<protein>
    <submittedName>
        <fullName evidence="9">RagB/SusD family nutrient uptake outer membrane protein</fullName>
    </submittedName>
</protein>
<feature type="chain" id="PRO_5021784095" evidence="6">
    <location>
        <begin position="22"/>
        <end position="568"/>
    </location>
</feature>
<feature type="signal peptide" evidence="6">
    <location>
        <begin position="1"/>
        <end position="21"/>
    </location>
</feature>
<dbReference type="EMBL" id="VLPK01000001">
    <property type="protein sequence ID" value="TSJ43963.1"/>
    <property type="molecule type" value="Genomic_DNA"/>
</dbReference>
<dbReference type="SUPFAM" id="SSF48452">
    <property type="entry name" value="TPR-like"/>
    <property type="match status" value="1"/>
</dbReference>
<evidence type="ECO:0000256" key="2">
    <source>
        <dbReference type="ARBA" id="ARBA00006275"/>
    </source>
</evidence>
<dbReference type="AlphaFoldDB" id="A0A556MVR8"/>
<feature type="domain" description="RagB/SusD" evidence="7">
    <location>
        <begin position="278"/>
        <end position="568"/>
    </location>
</feature>
<dbReference type="InterPro" id="IPR012944">
    <property type="entry name" value="SusD_RagB_dom"/>
</dbReference>
<evidence type="ECO:0000256" key="4">
    <source>
        <dbReference type="ARBA" id="ARBA00023136"/>
    </source>
</evidence>
<proteinExistence type="inferred from homology"/>
<name>A0A556MVR8_9SPHI</name>
<dbReference type="InterPro" id="IPR033985">
    <property type="entry name" value="SusD-like_N"/>
</dbReference>
<dbReference type="GO" id="GO:0009279">
    <property type="term" value="C:cell outer membrane"/>
    <property type="evidence" value="ECO:0007669"/>
    <property type="project" value="UniProtKB-SubCell"/>
</dbReference>
<comment type="subcellular location">
    <subcellularLocation>
        <location evidence="1">Cell outer membrane</location>
    </subcellularLocation>
</comment>
<keyword evidence="10" id="KW-1185">Reference proteome</keyword>
<reference evidence="9 10" key="1">
    <citation type="submission" date="2019-07" db="EMBL/GenBank/DDBJ databases">
        <authorList>
            <person name="Huq M.A."/>
        </authorList>
    </citation>
    <scope>NUCLEOTIDE SEQUENCE [LARGE SCALE GENOMIC DNA]</scope>
    <source>
        <strain evidence="9 10">MAH-19</strain>
    </source>
</reference>
<keyword evidence="3 6" id="KW-0732">Signal</keyword>
<accession>A0A556MVR8</accession>
<evidence type="ECO:0000313" key="9">
    <source>
        <dbReference type="EMBL" id="TSJ43963.1"/>
    </source>
</evidence>
<evidence type="ECO:0000256" key="6">
    <source>
        <dbReference type="SAM" id="SignalP"/>
    </source>
</evidence>
<evidence type="ECO:0000256" key="1">
    <source>
        <dbReference type="ARBA" id="ARBA00004442"/>
    </source>
</evidence>
<dbReference type="PROSITE" id="PS51257">
    <property type="entry name" value="PROKAR_LIPOPROTEIN"/>
    <property type="match status" value="1"/>
</dbReference>
<evidence type="ECO:0000256" key="3">
    <source>
        <dbReference type="ARBA" id="ARBA00022729"/>
    </source>
</evidence>
<keyword evidence="4" id="KW-0472">Membrane</keyword>
<evidence type="ECO:0000313" key="10">
    <source>
        <dbReference type="Proteomes" id="UP000318733"/>
    </source>
</evidence>
<dbReference type="Pfam" id="PF14322">
    <property type="entry name" value="SusD-like_3"/>
    <property type="match status" value="1"/>
</dbReference>
<evidence type="ECO:0000259" key="7">
    <source>
        <dbReference type="Pfam" id="PF07980"/>
    </source>
</evidence>
<feature type="domain" description="SusD-like N-terminal" evidence="8">
    <location>
        <begin position="111"/>
        <end position="234"/>
    </location>
</feature>
<dbReference type="OrthoDB" id="5694214at2"/>
<organism evidence="9 10">
    <name type="scientific">Mucilaginibacter corticis</name>
    <dbReference type="NCBI Taxonomy" id="2597670"/>
    <lineage>
        <taxon>Bacteria</taxon>
        <taxon>Pseudomonadati</taxon>
        <taxon>Bacteroidota</taxon>
        <taxon>Sphingobacteriia</taxon>
        <taxon>Sphingobacteriales</taxon>
        <taxon>Sphingobacteriaceae</taxon>
        <taxon>Mucilaginibacter</taxon>
    </lineage>
</organism>
<comment type="similarity">
    <text evidence="2">Belongs to the SusD family.</text>
</comment>
<evidence type="ECO:0000259" key="8">
    <source>
        <dbReference type="Pfam" id="PF14322"/>
    </source>
</evidence>
<dbReference type="Gene3D" id="1.25.40.390">
    <property type="match status" value="1"/>
</dbReference>
<sequence length="568" mass="63415">MRLSFINRSSIIIIFAAAAFASCKKIDLTPRDRYTDDEFWNISANANVALDNCYNQQISGGYPNSSSASQAYFYNEALSDNAYCPLDVNVGTPTEISSGNDANFNPGINRVKYEWGSYYANIRSCNLFLENIDRNKSLGAPLIARMKAEARYLRAQALFRLTNFYGDVPLVTHVLSIDESKSIKRTPKADVVTFILNELDSCAAVLPTRDVQAASDRGRITKGAALAMKARVLLYNSRWAECSAVCEDLMNNQAANGTYSLVPKFTDIFATNNKYNSEVIADLEYEAPDRVWTDWGDFGPFYTGPNATASTNSNLVPTQDLVESYLTLDGKAITDPGSGYDENNQYVNRDPRLGYTVVYNGYQWVNNLGTTQTIYIKPGSTPSGGITKNEYNNSTGNFTSSGYFWRKYYDPTAVGGTFQFGENIIITRWAEVLLMEAEAKTELGQMTQAVWDATIKPLRTRAGFTNPLALNYPGNTSMSMIDQVRNERRSELAFESLRYDDIKRWKIAETVLNHPVGNEVRGAKFAANSTAYIKLVVRLFNPAKHYLWPVPTESLQTDPSLLPQNPGW</sequence>